<dbReference type="Proteomes" id="UP001162483">
    <property type="component" value="Unassembled WGS sequence"/>
</dbReference>
<evidence type="ECO:0000259" key="3">
    <source>
        <dbReference type="PROSITE" id="PS50240"/>
    </source>
</evidence>
<feature type="domain" description="Peptidase S1" evidence="3">
    <location>
        <begin position="1"/>
        <end position="221"/>
    </location>
</feature>
<dbReference type="InterPro" id="IPR009003">
    <property type="entry name" value="Peptidase_S1_PA"/>
</dbReference>
<dbReference type="InterPro" id="IPR001254">
    <property type="entry name" value="Trypsin_dom"/>
</dbReference>
<evidence type="ECO:0000313" key="5">
    <source>
        <dbReference type="Proteomes" id="UP001162483"/>
    </source>
</evidence>
<sequence length="239" mass="26815">MHFPSGDLGGGSLISDQWVLTAAHVVQDHLQPRLLAGDVSHRKGVELLAKKVILHPKWTVGNNDNRMNYDNDIALVQLNRRIEMGPCISPVCLPEIIMDPSPEINEVGYVAGWGRKSDNFKLLKTAVLQYVPVPVRKTEDCKNSEVTNQVFTENMICAGGSNKDSCQGDSGGPLMFRYKSEDVKEKKLYIGGIVSWGLKCGEFGMYTRVKNYVEWIKETIKETEKEDDEQKAELLKICK</sequence>
<dbReference type="InterPro" id="IPR001314">
    <property type="entry name" value="Peptidase_S1A"/>
</dbReference>
<dbReference type="EMBL" id="CATNWA010017749">
    <property type="protein sequence ID" value="CAI9602873.1"/>
    <property type="molecule type" value="Genomic_DNA"/>
</dbReference>
<name>A0ABN9G2G0_9NEOB</name>
<dbReference type="InterPro" id="IPR033116">
    <property type="entry name" value="TRYPSIN_SER"/>
</dbReference>
<accession>A0ABN9G2G0</accession>
<gene>
    <name evidence="4" type="ORF">SPARVUS_LOCUS13228037</name>
</gene>
<dbReference type="Gene3D" id="2.40.10.10">
    <property type="entry name" value="Trypsin-like serine proteases"/>
    <property type="match status" value="2"/>
</dbReference>
<dbReference type="PRINTS" id="PR00722">
    <property type="entry name" value="CHYMOTRYPSIN"/>
</dbReference>
<protein>
    <recommendedName>
        <fullName evidence="3">Peptidase S1 domain-containing protein</fullName>
    </recommendedName>
</protein>
<dbReference type="PANTHER" id="PTHR24256">
    <property type="entry name" value="TRYPTASE-RELATED"/>
    <property type="match status" value="1"/>
</dbReference>
<reference evidence="4" key="1">
    <citation type="submission" date="2023-05" db="EMBL/GenBank/DDBJ databases">
        <authorList>
            <person name="Stuckert A."/>
        </authorList>
    </citation>
    <scope>NUCLEOTIDE SEQUENCE</scope>
</reference>
<dbReference type="PROSITE" id="PS50240">
    <property type="entry name" value="TRYPSIN_DOM"/>
    <property type="match status" value="1"/>
</dbReference>
<dbReference type="Pfam" id="PF00089">
    <property type="entry name" value="Trypsin"/>
    <property type="match status" value="1"/>
</dbReference>
<comment type="caution">
    <text evidence="4">The sequence shown here is derived from an EMBL/GenBank/DDBJ whole genome shotgun (WGS) entry which is preliminary data.</text>
</comment>
<evidence type="ECO:0000256" key="2">
    <source>
        <dbReference type="ARBA" id="ARBA00024195"/>
    </source>
</evidence>
<dbReference type="SUPFAM" id="SSF50494">
    <property type="entry name" value="Trypsin-like serine proteases"/>
    <property type="match status" value="1"/>
</dbReference>
<dbReference type="SMART" id="SM00020">
    <property type="entry name" value="Tryp_SPc"/>
    <property type="match status" value="1"/>
</dbReference>
<dbReference type="CDD" id="cd00190">
    <property type="entry name" value="Tryp_SPc"/>
    <property type="match status" value="1"/>
</dbReference>
<dbReference type="PROSITE" id="PS00135">
    <property type="entry name" value="TRYPSIN_SER"/>
    <property type="match status" value="1"/>
</dbReference>
<organism evidence="4 5">
    <name type="scientific">Staurois parvus</name>
    <dbReference type="NCBI Taxonomy" id="386267"/>
    <lineage>
        <taxon>Eukaryota</taxon>
        <taxon>Metazoa</taxon>
        <taxon>Chordata</taxon>
        <taxon>Craniata</taxon>
        <taxon>Vertebrata</taxon>
        <taxon>Euteleostomi</taxon>
        <taxon>Amphibia</taxon>
        <taxon>Batrachia</taxon>
        <taxon>Anura</taxon>
        <taxon>Neobatrachia</taxon>
        <taxon>Ranoidea</taxon>
        <taxon>Ranidae</taxon>
        <taxon>Staurois</taxon>
    </lineage>
</organism>
<keyword evidence="1" id="KW-1015">Disulfide bond</keyword>
<evidence type="ECO:0000313" key="4">
    <source>
        <dbReference type="EMBL" id="CAI9602873.1"/>
    </source>
</evidence>
<dbReference type="InterPro" id="IPR043504">
    <property type="entry name" value="Peptidase_S1_PA_chymotrypsin"/>
</dbReference>
<dbReference type="InterPro" id="IPR051487">
    <property type="entry name" value="Ser/Thr_Proteases_Immune/Dev"/>
</dbReference>
<evidence type="ECO:0000256" key="1">
    <source>
        <dbReference type="ARBA" id="ARBA00023157"/>
    </source>
</evidence>
<comment type="similarity">
    <text evidence="2">Belongs to the peptidase S1 family. CLIP subfamily.</text>
</comment>
<proteinExistence type="inferred from homology"/>
<keyword evidence="5" id="KW-1185">Reference proteome</keyword>